<evidence type="ECO:0000313" key="2">
    <source>
        <dbReference type="EMBL" id="NHQ75579.1"/>
    </source>
</evidence>
<evidence type="ECO:0000256" key="1">
    <source>
        <dbReference type="SAM" id="SignalP"/>
    </source>
</evidence>
<organism evidence="2 3">
    <name type="scientific">Roseovarius gahaiensis</name>
    <dbReference type="NCBI Taxonomy" id="2716691"/>
    <lineage>
        <taxon>Bacteria</taxon>
        <taxon>Pseudomonadati</taxon>
        <taxon>Pseudomonadota</taxon>
        <taxon>Alphaproteobacteria</taxon>
        <taxon>Rhodobacterales</taxon>
        <taxon>Roseobacteraceae</taxon>
        <taxon>Roseovarius</taxon>
    </lineage>
</organism>
<reference evidence="2" key="1">
    <citation type="submission" date="2020-03" db="EMBL/GenBank/DDBJ databases">
        <title>Roseovarius gahaiensis sp. nov., isolated from Gahai Saline Lake, China.</title>
        <authorList>
            <person name="Sun X."/>
        </authorList>
    </citation>
    <scope>NUCLEOTIDE SEQUENCE</scope>
    <source>
        <strain evidence="2">GH877</strain>
    </source>
</reference>
<dbReference type="EMBL" id="JAAORB010000038">
    <property type="protein sequence ID" value="NHQ75579.1"/>
    <property type="molecule type" value="Genomic_DNA"/>
</dbReference>
<feature type="chain" id="PRO_5037102646" evidence="1">
    <location>
        <begin position="27"/>
        <end position="278"/>
    </location>
</feature>
<comment type="caution">
    <text evidence="2">The sequence shown here is derived from an EMBL/GenBank/DDBJ whole genome shotgun (WGS) entry which is preliminary data.</text>
</comment>
<name>A0A967BE88_9RHOB</name>
<sequence length="278" mass="31392">MIRGVVRPLGLILPLLALLFAGPARAADPAQLQDLFEALHIEATIDVMHDEGVEYGREIGQDMLPEADSGSWQRVVERIHDKDWMRSSVENRFAEALQNHDLTDILDYLQSADGQEIVDLEIAARRAFLDPGIEQAARDQLEQRRDDKAPVLAAIDQLIRDSDLIERNVMGALNSNLVFYNGLVDGGALEMSQADIVADVWSQEETVRDEARDWLNAFLLMAYEPLDNAELQAYVAFYQTPEGQVLNRAMFEAFDTMYEELSYILGRALARHMQSEKL</sequence>
<dbReference type="AlphaFoldDB" id="A0A967BE88"/>
<feature type="signal peptide" evidence="1">
    <location>
        <begin position="1"/>
        <end position="26"/>
    </location>
</feature>
<accession>A0A967BE88</accession>
<gene>
    <name evidence="2" type="ORF">HAT86_14050</name>
</gene>
<protein>
    <submittedName>
        <fullName evidence="2">DUF2059 domain-containing protein</fullName>
    </submittedName>
</protein>
<keyword evidence="3" id="KW-1185">Reference proteome</keyword>
<dbReference type="Proteomes" id="UP000639775">
    <property type="component" value="Unassembled WGS sequence"/>
</dbReference>
<proteinExistence type="predicted"/>
<evidence type="ECO:0000313" key="3">
    <source>
        <dbReference type="Proteomes" id="UP000639775"/>
    </source>
</evidence>
<keyword evidence="1" id="KW-0732">Signal</keyword>